<feature type="domain" description="Hemerythrin-like" evidence="2">
    <location>
        <begin position="13"/>
        <end position="136"/>
    </location>
</feature>
<evidence type="ECO:0000256" key="1">
    <source>
        <dbReference type="SAM" id="MobiDB-lite"/>
    </source>
</evidence>
<evidence type="ECO:0000313" key="3">
    <source>
        <dbReference type="EMBL" id="MFD2465470.1"/>
    </source>
</evidence>
<name>A0ABW5GXT9_9PSEU</name>
<keyword evidence="4" id="KW-1185">Reference proteome</keyword>
<dbReference type="Proteomes" id="UP001597419">
    <property type="component" value="Unassembled WGS sequence"/>
</dbReference>
<feature type="region of interest" description="Disordered" evidence="1">
    <location>
        <begin position="148"/>
        <end position="171"/>
    </location>
</feature>
<dbReference type="RefSeq" id="WP_345407122.1">
    <property type="nucleotide sequence ID" value="NZ_BAABHG010000021.1"/>
</dbReference>
<dbReference type="Pfam" id="PF01814">
    <property type="entry name" value="Hemerythrin"/>
    <property type="match status" value="1"/>
</dbReference>
<evidence type="ECO:0000259" key="2">
    <source>
        <dbReference type="Pfam" id="PF01814"/>
    </source>
</evidence>
<reference evidence="4" key="1">
    <citation type="journal article" date="2019" name="Int. J. Syst. Evol. Microbiol.">
        <title>The Global Catalogue of Microorganisms (GCM) 10K type strain sequencing project: providing services to taxonomists for standard genome sequencing and annotation.</title>
        <authorList>
            <consortium name="The Broad Institute Genomics Platform"/>
            <consortium name="The Broad Institute Genome Sequencing Center for Infectious Disease"/>
            <person name="Wu L."/>
            <person name="Ma J."/>
        </authorList>
    </citation>
    <scope>NUCLEOTIDE SEQUENCE [LARGE SCALE GENOMIC DNA]</scope>
    <source>
        <strain evidence="4">CGMCC 4.7643</strain>
    </source>
</reference>
<proteinExistence type="predicted"/>
<dbReference type="InterPro" id="IPR012312">
    <property type="entry name" value="Hemerythrin-like"/>
</dbReference>
<accession>A0ABW5GXT9</accession>
<gene>
    <name evidence="3" type="ORF">ACFSYJ_43105</name>
</gene>
<protein>
    <submittedName>
        <fullName evidence="3">Hemerythrin domain-containing protein</fullName>
    </submittedName>
</protein>
<dbReference type="EMBL" id="JBHUKU010000033">
    <property type="protein sequence ID" value="MFD2465470.1"/>
    <property type="molecule type" value="Genomic_DNA"/>
</dbReference>
<comment type="caution">
    <text evidence="3">The sequence shown here is derived from an EMBL/GenBank/DDBJ whole genome shotgun (WGS) entry which is preliminary data.</text>
</comment>
<dbReference type="Gene3D" id="1.20.120.520">
    <property type="entry name" value="nmb1532 protein domain like"/>
    <property type="match status" value="1"/>
</dbReference>
<sequence>MSRDRVTAWKFELQTIHHRLERELKRARRATKTASLSDDLLAHCYGFCSALTDHHVREDKGLFIRLLAEHPDLKPTIEQLKADHLVLAGLITEFEQALDACSASGRTTNDDLHAHLDQLHLRMSEHFGREEATLNAALDKLVTTRDEAHELVGDGQPRPRRTSPGTGQQLE</sequence>
<evidence type="ECO:0000313" key="4">
    <source>
        <dbReference type="Proteomes" id="UP001597419"/>
    </source>
</evidence>
<organism evidence="3 4">
    <name type="scientific">Amycolatopsis samaneae</name>
    <dbReference type="NCBI Taxonomy" id="664691"/>
    <lineage>
        <taxon>Bacteria</taxon>
        <taxon>Bacillati</taxon>
        <taxon>Actinomycetota</taxon>
        <taxon>Actinomycetes</taxon>
        <taxon>Pseudonocardiales</taxon>
        <taxon>Pseudonocardiaceae</taxon>
        <taxon>Amycolatopsis</taxon>
    </lineage>
</organism>